<reference evidence="1" key="2">
    <citation type="submission" date="2020-09" db="EMBL/GenBank/DDBJ databases">
        <authorList>
            <person name="Kikuchi T."/>
        </authorList>
    </citation>
    <scope>NUCLEOTIDE SEQUENCE</scope>
    <source>
        <strain evidence="1">Ka4C1</strain>
    </source>
</reference>
<dbReference type="OrthoDB" id="10371645at2759"/>
<proteinExistence type="predicted"/>
<dbReference type="Proteomes" id="UP000095284">
    <property type="component" value="Unplaced"/>
</dbReference>
<protein>
    <submittedName>
        <fullName evidence="1">(pine wood nematode) hypothetical protein</fullName>
    </submittedName>
</protein>
<evidence type="ECO:0000313" key="4">
    <source>
        <dbReference type="WBParaSite" id="BXY_1526000.1"/>
    </source>
</evidence>
<reference evidence="4" key="1">
    <citation type="submission" date="2016-11" db="UniProtKB">
        <authorList>
            <consortium name="WormBaseParasite"/>
        </authorList>
    </citation>
    <scope>IDENTIFICATION</scope>
</reference>
<dbReference type="EMBL" id="CAJFCV020000003">
    <property type="protein sequence ID" value="CAG9109807.1"/>
    <property type="molecule type" value="Genomic_DNA"/>
</dbReference>
<dbReference type="AlphaFoldDB" id="A0A1I7SQF0"/>
<dbReference type="Proteomes" id="UP000582659">
    <property type="component" value="Unassembled WGS sequence"/>
</dbReference>
<dbReference type="WBParaSite" id="BXY_1526000.1">
    <property type="protein sequence ID" value="BXY_1526000.1"/>
    <property type="gene ID" value="BXY_1526000"/>
</dbReference>
<keyword evidence="3" id="KW-1185">Reference proteome</keyword>
<name>A0A1I7SQF0_BURXY</name>
<gene>
    <name evidence="1" type="ORF">BXYJ_LOCUS7291</name>
</gene>
<accession>A0A1I7SQF0</accession>
<organism evidence="2 4">
    <name type="scientific">Bursaphelenchus xylophilus</name>
    <name type="common">Pinewood nematode worm</name>
    <name type="synonym">Aphelenchoides xylophilus</name>
    <dbReference type="NCBI Taxonomy" id="6326"/>
    <lineage>
        <taxon>Eukaryota</taxon>
        <taxon>Metazoa</taxon>
        <taxon>Ecdysozoa</taxon>
        <taxon>Nematoda</taxon>
        <taxon>Chromadorea</taxon>
        <taxon>Rhabditida</taxon>
        <taxon>Tylenchina</taxon>
        <taxon>Tylenchomorpha</taxon>
        <taxon>Aphelenchoidea</taxon>
        <taxon>Aphelenchoididae</taxon>
        <taxon>Bursaphelenchus</taxon>
    </lineage>
</organism>
<evidence type="ECO:0000313" key="2">
    <source>
        <dbReference type="Proteomes" id="UP000095284"/>
    </source>
</evidence>
<dbReference type="EMBL" id="CAJFDI010000003">
    <property type="protein sequence ID" value="CAD5222323.1"/>
    <property type="molecule type" value="Genomic_DNA"/>
</dbReference>
<evidence type="ECO:0000313" key="1">
    <source>
        <dbReference type="EMBL" id="CAD5222323.1"/>
    </source>
</evidence>
<sequence>MCQPGTSASSEPNCTPLKSSSQSQILLRPSATRLVFAYFFLFSLCLQSVSGSVLCRQGQGCETVSEEDLKLVIPLSTFKTKRNFGVLSTQNRRSLHPCRWKLCGAFGSYQPFANAMRKFRR</sequence>
<evidence type="ECO:0000313" key="3">
    <source>
        <dbReference type="Proteomes" id="UP000659654"/>
    </source>
</evidence>
<dbReference type="Proteomes" id="UP000659654">
    <property type="component" value="Unassembled WGS sequence"/>
</dbReference>